<evidence type="ECO:0000313" key="11">
    <source>
        <dbReference type="Proteomes" id="UP000279236"/>
    </source>
</evidence>
<name>A0A427Y4I4_9TREE</name>
<dbReference type="GO" id="GO:0005637">
    <property type="term" value="C:nuclear inner membrane"/>
    <property type="evidence" value="ECO:0007669"/>
    <property type="project" value="UniProtKB-SubCell"/>
</dbReference>
<evidence type="ECO:0000256" key="7">
    <source>
        <dbReference type="SAM" id="MobiDB-lite"/>
    </source>
</evidence>
<evidence type="ECO:0000256" key="2">
    <source>
        <dbReference type="ARBA" id="ARBA00022553"/>
    </source>
</evidence>
<dbReference type="EMBL" id="RSCE01000002">
    <property type="protein sequence ID" value="RSH85977.1"/>
    <property type="molecule type" value="Genomic_DNA"/>
</dbReference>
<feature type="domain" description="HeH/LEM" evidence="9">
    <location>
        <begin position="17"/>
        <end position="48"/>
    </location>
</feature>
<keyword evidence="6" id="KW-0539">Nucleus</keyword>
<keyword evidence="3" id="KW-0812">Transmembrane</keyword>
<dbReference type="STRING" id="105984.A0A427Y4I4"/>
<proteinExistence type="predicted"/>
<evidence type="ECO:0000259" key="8">
    <source>
        <dbReference type="Pfam" id="PF09402"/>
    </source>
</evidence>
<dbReference type="OrthoDB" id="5376590at2759"/>
<dbReference type="GO" id="GO:0003682">
    <property type="term" value="F:chromatin binding"/>
    <property type="evidence" value="ECO:0007669"/>
    <property type="project" value="InterPro"/>
</dbReference>
<gene>
    <name evidence="10" type="primary">SRC1</name>
    <name evidence="10" type="ORF">EHS24_004164</name>
</gene>
<reference evidence="10 11" key="1">
    <citation type="submission" date="2018-11" db="EMBL/GenBank/DDBJ databases">
        <title>Genome sequence of Apiotrichum porosum DSM 27194.</title>
        <authorList>
            <person name="Aliyu H."/>
            <person name="Gorte O."/>
            <person name="Ochsenreither K."/>
        </authorList>
    </citation>
    <scope>NUCLEOTIDE SEQUENCE [LARGE SCALE GENOMIC DNA]</scope>
    <source>
        <strain evidence="10 11">DSM 27194</strain>
    </source>
</reference>
<feature type="compositionally biased region" description="Low complexity" evidence="7">
    <location>
        <begin position="175"/>
        <end position="202"/>
    </location>
</feature>
<dbReference type="InterPro" id="IPR036361">
    <property type="entry name" value="SAP_dom_sf"/>
</dbReference>
<dbReference type="PANTHER" id="PTHR47808">
    <property type="entry name" value="INNER NUCLEAR MEMBRANE PROTEIN HEH2-RELATED"/>
    <property type="match status" value="1"/>
</dbReference>
<dbReference type="GO" id="GO:0005783">
    <property type="term" value="C:endoplasmic reticulum"/>
    <property type="evidence" value="ECO:0007669"/>
    <property type="project" value="TreeGrafter"/>
</dbReference>
<keyword evidence="4" id="KW-1133">Transmembrane helix</keyword>
<feature type="domain" description="Man1/Src1-like C-terminal" evidence="8">
    <location>
        <begin position="421"/>
        <end position="790"/>
    </location>
</feature>
<dbReference type="AlphaFoldDB" id="A0A427Y4I4"/>
<dbReference type="Gene3D" id="1.10.10.1180">
    <property type="entry name" value="MAN1, winged-helix domain"/>
    <property type="match status" value="1"/>
</dbReference>
<dbReference type="RefSeq" id="XP_028478762.1">
    <property type="nucleotide sequence ID" value="XM_028619790.1"/>
</dbReference>
<dbReference type="Gene3D" id="1.10.720.30">
    <property type="entry name" value="SAP domain"/>
    <property type="match status" value="1"/>
</dbReference>
<keyword evidence="2" id="KW-0597">Phosphoprotein</keyword>
<dbReference type="Pfam" id="PF12949">
    <property type="entry name" value="HeH"/>
    <property type="match status" value="1"/>
</dbReference>
<comment type="subcellular location">
    <subcellularLocation>
        <location evidence="1">Nucleus inner membrane</location>
    </subcellularLocation>
</comment>
<evidence type="ECO:0000256" key="6">
    <source>
        <dbReference type="ARBA" id="ARBA00023242"/>
    </source>
</evidence>
<keyword evidence="5" id="KW-0472">Membrane</keyword>
<dbReference type="GO" id="GO:0071763">
    <property type="term" value="P:nuclear membrane organization"/>
    <property type="evidence" value="ECO:0007669"/>
    <property type="project" value="TreeGrafter"/>
</dbReference>
<sequence length="798" mass="86911">MSAPMREVYLAPDFDATSLKVPQLRSILVEHSVYFPSTSKKADLVALFTTQVKPRGPEILAAHARVKPSGHGIIAVSDNGDETPLIVPPTPSGVKRGRGRPKKSVVPGPIEQDVIDEHEAAPAPPAKKARSRRQTSEVPGPTVEATPRKPRASAAPRAKTTSKKPKQEVEVIIEPTSPSRRAAIPSAASVAPSLSSAVPPSSSRRKTVRPSQSTDILTPPTPSTGLPTAPLPPALGVPESVRTAGRKSRTSFAPAPIKEDDSSDVEPSPKRKPRYSSDVDESGFSDFNPFQAGSEQAAEKERRRRKSSLGLGEGKRRAPRPSEWTATSAPTASILRRVGPSTENLRSPPDAVRDAMRQQVQIADEYNRVIETKMGEITTSQNLPADNEHIVVTTRQSKAIIRRKPKPSAVSTPSALSLILLSLLLFGFAGQYKSMSAANGFCDPGSLTNDVIQDRETPIAIAQECIARRTQARLENEQVPPLDCDLSALPLVPFMPRPTACTPCPAYAECAHGEAKSCIPEYILSQHPLAPLAPLFDGWPGLKSRVFPPTCKPDTVLLRQIGQLARQIERELAAGRGALVCAGMDGEGSGQEVAERVGTREQVLRDAWADRRVTKLSREQFDEIFDAAIKDLEVHGDILTTTTEDGTVYLAAARTDFTLSCRTKLRAKSLVSRWKSQLASTAAVIVVIYLLMASAEQRRKERARARELVGTVLRRLQDQEYLHYLDPVVTPQPYLPPAQLRDVVLPASESAASRARLWARVEGEIEKNANIAVREREVRGDVWKTWEWTGVGNRPIEG</sequence>
<dbReference type="CDD" id="cd12935">
    <property type="entry name" value="LEM_like"/>
    <property type="match status" value="1"/>
</dbReference>
<protein>
    <submittedName>
        <fullName evidence="10">Inner nuclear membrane protein enriched at telomere/subtelomere region</fullName>
    </submittedName>
</protein>
<evidence type="ECO:0000259" key="9">
    <source>
        <dbReference type="Pfam" id="PF12949"/>
    </source>
</evidence>
<dbReference type="InterPro" id="IPR041885">
    <property type="entry name" value="MAN1_winged_helix_dom"/>
</dbReference>
<evidence type="ECO:0000256" key="5">
    <source>
        <dbReference type="ARBA" id="ARBA00023136"/>
    </source>
</evidence>
<evidence type="ECO:0000256" key="1">
    <source>
        <dbReference type="ARBA" id="ARBA00004540"/>
    </source>
</evidence>
<dbReference type="InterPro" id="IPR025856">
    <property type="entry name" value="HeH/LEM_domain"/>
</dbReference>
<dbReference type="InterPro" id="IPR018996">
    <property type="entry name" value="Man1/Src1-like_C"/>
</dbReference>
<feature type="region of interest" description="Disordered" evidence="7">
    <location>
        <begin position="76"/>
        <end position="352"/>
    </location>
</feature>
<dbReference type="InterPro" id="IPR044780">
    <property type="entry name" value="Heh2/Src1"/>
</dbReference>
<dbReference type="GO" id="GO:0034399">
    <property type="term" value="C:nuclear periphery"/>
    <property type="evidence" value="ECO:0007669"/>
    <property type="project" value="TreeGrafter"/>
</dbReference>
<dbReference type="PANTHER" id="PTHR47808:SF2">
    <property type="entry name" value="LEM DOMAIN-CONTAINING PROTEIN 2"/>
    <property type="match status" value="1"/>
</dbReference>
<comment type="caution">
    <text evidence="10">The sequence shown here is derived from an EMBL/GenBank/DDBJ whole genome shotgun (WGS) entry which is preliminary data.</text>
</comment>
<dbReference type="Proteomes" id="UP000279236">
    <property type="component" value="Unassembled WGS sequence"/>
</dbReference>
<evidence type="ECO:0000256" key="3">
    <source>
        <dbReference type="ARBA" id="ARBA00022692"/>
    </source>
</evidence>
<organism evidence="10 11">
    <name type="scientific">Apiotrichum porosum</name>
    <dbReference type="NCBI Taxonomy" id="105984"/>
    <lineage>
        <taxon>Eukaryota</taxon>
        <taxon>Fungi</taxon>
        <taxon>Dikarya</taxon>
        <taxon>Basidiomycota</taxon>
        <taxon>Agaricomycotina</taxon>
        <taxon>Tremellomycetes</taxon>
        <taxon>Trichosporonales</taxon>
        <taxon>Trichosporonaceae</taxon>
        <taxon>Apiotrichum</taxon>
    </lineage>
</organism>
<dbReference type="Pfam" id="PF09402">
    <property type="entry name" value="MSC"/>
    <property type="match status" value="1"/>
</dbReference>
<dbReference type="GeneID" id="39588707"/>
<accession>A0A427Y4I4</accession>
<keyword evidence="11" id="KW-1185">Reference proteome</keyword>
<evidence type="ECO:0000256" key="4">
    <source>
        <dbReference type="ARBA" id="ARBA00022989"/>
    </source>
</evidence>
<evidence type="ECO:0000313" key="10">
    <source>
        <dbReference type="EMBL" id="RSH85977.1"/>
    </source>
</evidence>